<protein>
    <submittedName>
        <fullName evidence="1">Uncharacterized protein</fullName>
    </submittedName>
</protein>
<gene>
    <name evidence="1" type="primary">Cnig_chr_X.g25131</name>
    <name evidence="1" type="ORF">B9Z55_025131</name>
</gene>
<organism evidence="1 2">
    <name type="scientific">Caenorhabditis nigoni</name>
    <dbReference type="NCBI Taxonomy" id="1611254"/>
    <lineage>
        <taxon>Eukaryota</taxon>
        <taxon>Metazoa</taxon>
        <taxon>Ecdysozoa</taxon>
        <taxon>Nematoda</taxon>
        <taxon>Chromadorea</taxon>
        <taxon>Rhabditida</taxon>
        <taxon>Rhabditina</taxon>
        <taxon>Rhabditomorpha</taxon>
        <taxon>Rhabditoidea</taxon>
        <taxon>Rhabditidae</taxon>
        <taxon>Peloderinae</taxon>
        <taxon>Caenorhabditis</taxon>
    </lineage>
</organism>
<accession>A0A2G5SX18</accession>
<sequence>MCQLTILCCEELSDHHPRFKLMSEQEESVRWHLYDKDQRRRHRIMESEQRHRMESRIKLASFPLFLFEYIGR</sequence>
<dbReference type="Proteomes" id="UP000230233">
    <property type="component" value="Chromosome X"/>
</dbReference>
<name>A0A2G5SX18_9PELO</name>
<comment type="caution">
    <text evidence="1">The sequence shown here is derived from an EMBL/GenBank/DDBJ whole genome shotgun (WGS) entry which is preliminary data.</text>
</comment>
<proteinExistence type="predicted"/>
<keyword evidence="2" id="KW-1185">Reference proteome</keyword>
<dbReference type="EMBL" id="PDUG01000006">
    <property type="protein sequence ID" value="PIC19664.1"/>
    <property type="molecule type" value="Genomic_DNA"/>
</dbReference>
<evidence type="ECO:0000313" key="1">
    <source>
        <dbReference type="EMBL" id="PIC19664.1"/>
    </source>
</evidence>
<reference evidence="2" key="1">
    <citation type="submission" date="2017-10" db="EMBL/GenBank/DDBJ databases">
        <title>Rapid genome shrinkage in a self-fertile nematode reveals novel sperm competition proteins.</title>
        <authorList>
            <person name="Yin D."/>
            <person name="Schwarz E.M."/>
            <person name="Thomas C.G."/>
            <person name="Felde R.L."/>
            <person name="Korf I.F."/>
            <person name="Cutter A.D."/>
            <person name="Schartner C.M."/>
            <person name="Ralston E.J."/>
            <person name="Meyer B.J."/>
            <person name="Haag E.S."/>
        </authorList>
    </citation>
    <scope>NUCLEOTIDE SEQUENCE [LARGE SCALE GENOMIC DNA]</scope>
    <source>
        <strain evidence="2">JU1422</strain>
    </source>
</reference>
<evidence type="ECO:0000313" key="2">
    <source>
        <dbReference type="Proteomes" id="UP000230233"/>
    </source>
</evidence>
<dbReference type="AlphaFoldDB" id="A0A2G5SX18"/>